<keyword evidence="5" id="KW-1185">Reference proteome</keyword>
<dbReference type="PROSITE" id="PS50297">
    <property type="entry name" value="ANK_REP_REGION"/>
    <property type="match status" value="3"/>
</dbReference>
<dbReference type="PROSITE" id="PS50088">
    <property type="entry name" value="ANK_REPEAT"/>
    <property type="match status" value="3"/>
</dbReference>
<dbReference type="EMBL" id="CACVKT020002187">
    <property type="protein sequence ID" value="CAC5376406.1"/>
    <property type="molecule type" value="Genomic_DNA"/>
</dbReference>
<organism evidence="4 5">
    <name type="scientific">Mytilus coruscus</name>
    <name type="common">Sea mussel</name>
    <dbReference type="NCBI Taxonomy" id="42192"/>
    <lineage>
        <taxon>Eukaryota</taxon>
        <taxon>Metazoa</taxon>
        <taxon>Spiralia</taxon>
        <taxon>Lophotrochozoa</taxon>
        <taxon>Mollusca</taxon>
        <taxon>Bivalvia</taxon>
        <taxon>Autobranchia</taxon>
        <taxon>Pteriomorphia</taxon>
        <taxon>Mytilida</taxon>
        <taxon>Mytiloidea</taxon>
        <taxon>Mytilidae</taxon>
        <taxon>Mytilinae</taxon>
        <taxon>Mytilus</taxon>
    </lineage>
</organism>
<dbReference type="AlphaFoldDB" id="A0A6J8AYN7"/>
<sequence length="257" mass="28994">MPENVTSATEEIGLDLKKESTIKYVQEEFEKQDLLYFSKTGTTYHLICEEIHNISSVICGNTYTQYFIRYSLSSFVAQRYRINSTNEDHKLGITLIESAWEGHADVIKLLMEMDCNINETDEFGRTALFVASARGHLDVVEMLLYEHNADVSLSDKNKRTPLYSACEEGYEQIARILIEKGAEILARDIDGCSSFLKACAHAHKNIAEILLGKCKEEIRNTDNLGKTSIIEAARHGQRNIVSFLLDKGANINDTDSK</sequence>
<dbReference type="PRINTS" id="PR01415">
    <property type="entry name" value="ANKYRIN"/>
</dbReference>
<feature type="repeat" description="ANK" evidence="3">
    <location>
        <begin position="224"/>
        <end position="256"/>
    </location>
</feature>
<feature type="repeat" description="ANK" evidence="3">
    <location>
        <begin position="157"/>
        <end position="189"/>
    </location>
</feature>
<dbReference type="PANTHER" id="PTHR24198:SF165">
    <property type="entry name" value="ANKYRIN REPEAT-CONTAINING PROTEIN-RELATED"/>
    <property type="match status" value="1"/>
</dbReference>
<evidence type="ECO:0000256" key="3">
    <source>
        <dbReference type="PROSITE-ProRule" id="PRU00023"/>
    </source>
</evidence>
<feature type="repeat" description="ANK" evidence="3">
    <location>
        <begin position="123"/>
        <end position="156"/>
    </location>
</feature>
<dbReference type="Proteomes" id="UP000507470">
    <property type="component" value="Unassembled WGS sequence"/>
</dbReference>
<dbReference type="Pfam" id="PF12796">
    <property type="entry name" value="Ank_2"/>
    <property type="match status" value="2"/>
</dbReference>
<dbReference type="Gene3D" id="1.25.40.20">
    <property type="entry name" value="Ankyrin repeat-containing domain"/>
    <property type="match status" value="2"/>
</dbReference>
<accession>A0A6J8AYN7</accession>
<name>A0A6J8AYN7_MYTCO</name>
<dbReference type="PANTHER" id="PTHR24198">
    <property type="entry name" value="ANKYRIN REPEAT AND PROTEIN KINASE DOMAIN-CONTAINING PROTEIN"/>
    <property type="match status" value="1"/>
</dbReference>
<dbReference type="OrthoDB" id="5314041at2759"/>
<evidence type="ECO:0000256" key="1">
    <source>
        <dbReference type="ARBA" id="ARBA00022737"/>
    </source>
</evidence>
<keyword evidence="2 3" id="KW-0040">ANK repeat</keyword>
<dbReference type="SUPFAM" id="SSF48403">
    <property type="entry name" value="Ankyrin repeat"/>
    <property type="match status" value="1"/>
</dbReference>
<evidence type="ECO:0000256" key="2">
    <source>
        <dbReference type="ARBA" id="ARBA00023043"/>
    </source>
</evidence>
<protein>
    <submittedName>
        <fullName evidence="4">Uncharacterized protein</fullName>
    </submittedName>
</protein>
<evidence type="ECO:0000313" key="4">
    <source>
        <dbReference type="EMBL" id="CAC5376406.1"/>
    </source>
</evidence>
<gene>
    <name evidence="4" type="ORF">MCOR_13058</name>
</gene>
<dbReference type="InterPro" id="IPR036770">
    <property type="entry name" value="Ankyrin_rpt-contain_sf"/>
</dbReference>
<reference evidence="4 5" key="1">
    <citation type="submission" date="2020-06" db="EMBL/GenBank/DDBJ databases">
        <authorList>
            <person name="Li R."/>
            <person name="Bekaert M."/>
        </authorList>
    </citation>
    <scope>NUCLEOTIDE SEQUENCE [LARGE SCALE GENOMIC DNA]</scope>
    <source>
        <strain evidence="5">wild</strain>
    </source>
</reference>
<evidence type="ECO:0000313" key="5">
    <source>
        <dbReference type="Proteomes" id="UP000507470"/>
    </source>
</evidence>
<dbReference type="SMART" id="SM00248">
    <property type="entry name" value="ANK"/>
    <property type="match status" value="5"/>
</dbReference>
<proteinExistence type="predicted"/>
<keyword evidence="1" id="KW-0677">Repeat</keyword>
<dbReference type="InterPro" id="IPR002110">
    <property type="entry name" value="Ankyrin_rpt"/>
</dbReference>